<dbReference type="Proteomes" id="UP000240542">
    <property type="component" value="Unassembled WGS sequence"/>
</dbReference>
<dbReference type="Pfam" id="PF19950">
    <property type="entry name" value="DUF6412"/>
    <property type="match status" value="1"/>
</dbReference>
<dbReference type="AlphaFoldDB" id="A0A2P8DQN8"/>
<evidence type="ECO:0000256" key="1">
    <source>
        <dbReference type="SAM" id="MobiDB-lite"/>
    </source>
</evidence>
<keyword evidence="2" id="KW-0812">Transmembrane</keyword>
<feature type="region of interest" description="Disordered" evidence="1">
    <location>
        <begin position="78"/>
        <end position="100"/>
    </location>
</feature>
<keyword evidence="2" id="KW-1133">Transmembrane helix</keyword>
<feature type="compositionally biased region" description="Low complexity" evidence="1">
    <location>
        <begin position="82"/>
        <end position="100"/>
    </location>
</feature>
<accession>A0A2P8DQN8</accession>
<gene>
    <name evidence="3" type="ORF">CLV63_103261</name>
</gene>
<dbReference type="RefSeq" id="WP_245928605.1">
    <property type="nucleotide sequence ID" value="NZ_PYGA01000003.1"/>
</dbReference>
<keyword evidence="4" id="KW-1185">Reference proteome</keyword>
<organism evidence="3 4">
    <name type="scientific">Murinocardiopsis flavida</name>
    <dbReference type="NCBI Taxonomy" id="645275"/>
    <lineage>
        <taxon>Bacteria</taxon>
        <taxon>Bacillati</taxon>
        <taxon>Actinomycetota</taxon>
        <taxon>Actinomycetes</taxon>
        <taxon>Streptosporangiales</taxon>
        <taxon>Nocardiopsidaceae</taxon>
        <taxon>Murinocardiopsis</taxon>
    </lineage>
</organism>
<dbReference type="InterPro" id="IPR045635">
    <property type="entry name" value="DUF6412"/>
</dbReference>
<comment type="caution">
    <text evidence="3">The sequence shown here is derived from an EMBL/GenBank/DDBJ whole genome shotgun (WGS) entry which is preliminary data.</text>
</comment>
<evidence type="ECO:0000313" key="4">
    <source>
        <dbReference type="Proteomes" id="UP000240542"/>
    </source>
</evidence>
<evidence type="ECO:0000313" key="3">
    <source>
        <dbReference type="EMBL" id="PSK99536.1"/>
    </source>
</evidence>
<sequence length="100" mass="9695">MIAGYGMAYALSAAVDAAEVLASAPAPGAFAFLAAVAIGAVLGRLAVRACAARTPADGAVPCNGLAMLRRSERTGPVLLCDPGAPGRPRPRAPGAAPAAA</sequence>
<evidence type="ECO:0000256" key="2">
    <source>
        <dbReference type="SAM" id="Phobius"/>
    </source>
</evidence>
<dbReference type="EMBL" id="PYGA01000003">
    <property type="protein sequence ID" value="PSK99536.1"/>
    <property type="molecule type" value="Genomic_DNA"/>
</dbReference>
<name>A0A2P8DQN8_9ACTN</name>
<reference evidence="3 4" key="1">
    <citation type="submission" date="2018-03" db="EMBL/GenBank/DDBJ databases">
        <title>Genomic Encyclopedia of Archaeal and Bacterial Type Strains, Phase II (KMG-II): from individual species to whole genera.</title>
        <authorList>
            <person name="Goeker M."/>
        </authorList>
    </citation>
    <scope>NUCLEOTIDE SEQUENCE [LARGE SCALE GENOMIC DNA]</scope>
    <source>
        <strain evidence="3 4">DSM 45312</strain>
    </source>
</reference>
<feature type="transmembrane region" description="Helical" evidence="2">
    <location>
        <begin position="27"/>
        <end position="47"/>
    </location>
</feature>
<protein>
    <submittedName>
        <fullName evidence="3">Uncharacterized protein</fullName>
    </submittedName>
</protein>
<proteinExistence type="predicted"/>
<keyword evidence="2" id="KW-0472">Membrane</keyword>